<comment type="caution">
    <text evidence="2">The sequence shown here is derived from an EMBL/GenBank/DDBJ whole genome shotgun (WGS) entry which is preliminary data.</text>
</comment>
<protein>
    <submittedName>
        <fullName evidence="2">Uncharacterized protein</fullName>
    </submittedName>
</protein>
<organism evidence="2">
    <name type="scientific">marine sediment metagenome</name>
    <dbReference type="NCBI Taxonomy" id="412755"/>
    <lineage>
        <taxon>unclassified sequences</taxon>
        <taxon>metagenomes</taxon>
        <taxon>ecological metagenomes</taxon>
    </lineage>
</organism>
<gene>
    <name evidence="2" type="ORF">LCGC14_2458670</name>
</gene>
<accession>A0A0F9DR28</accession>
<dbReference type="EMBL" id="LAZR01038224">
    <property type="protein sequence ID" value="KKL20116.1"/>
    <property type="molecule type" value="Genomic_DNA"/>
</dbReference>
<feature type="non-terminal residue" evidence="2">
    <location>
        <position position="256"/>
    </location>
</feature>
<feature type="region of interest" description="Disordered" evidence="1">
    <location>
        <begin position="1"/>
        <end position="29"/>
    </location>
</feature>
<reference evidence="2" key="1">
    <citation type="journal article" date="2015" name="Nature">
        <title>Complex archaea that bridge the gap between prokaryotes and eukaryotes.</title>
        <authorList>
            <person name="Spang A."/>
            <person name="Saw J.H."/>
            <person name="Jorgensen S.L."/>
            <person name="Zaremba-Niedzwiedzka K."/>
            <person name="Martijn J."/>
            <person name="Lind A.E."/>
            <person name="van Eijk R."/>
            <person name="Schleper C."/>
            <person name="Guy L."/>
            <person name="Ettema T.J."/>
        </authorList>
    </citation>
    <scope>NUCLEOTIDE SEQUENCE</scope>
</reference>
<proteinExistence type="predicted"/>
<dbReference type="AlphaFoldDB" id="A0A0F9DR28"/>
<name>A0A0F9DR28_9ZZZZ</name>
<sequence length="256" mass="30557">MAEHENDKPVGNNPTVPEFKPPLPPRRKRKRVLKLDEEISRKVIQEHNETLDLRDPRIQMRMARYRKLRGWLPEKSFPWSDSANFWIPLMLIFSLRTKATLENAAKSIRPMMNSKALHRRDYLKQDRIDNLLDYQFFTENDGEKKIDQYISNFVDDEAVFSFVHNVRKEDDYRDIRVLPPAPNDQPFIVYAAQMLPVIFPTMDQERGHKVLDDEGFKWELEFIDQQQERNRARVEFFDREDGKMEAHIAYTAVTFD</sequence>
<evidence type="ECO:0000313" key="2">
    <source>
        <dbReference type="EMBL" id="KKL20116.1"/>
    </source>
</evidence>
<evidence type="ECO:0000256" key="1">
    <source>
        <dbReference type="SAM" id="MobiDB-lite"/>
    </source>
</evidence>